<gene>
    <name evidence="2" type="ORF">ACFSB2_15620</name>
</gene>
<protein>
    <recommendedName>
        <fullName evidence="4">DUF4179 domain-containing protein</fullName>
    </recommendedName>
</protein>
<proteinExistence type="predicted"/>
<evidence type="ECO:0008006" key="4">
    <source>
        <dbReference type="Google" id="ProtNLM"/>
    </source>
</evidence>
<evidence type="ECO:0000256" key="1">
    <source>
        <dbReference type="SAM" id="Phobius"/>
    </source>
</evidence>
<feature type="transmembrane region" description="Helical" evidence="1">
    <location>
        <begin position="51"/>
        <end position="71"/>
    </location>
</feature>
<comment type="caution">
    <text evidence="2">The sequence shown here is derived from an EMBL/GenBank/DDBJ whole genome shotgun (WGS) entry which is preliminary data.</text>
</comment>
<reference evidence="3" key="1">
    <citation type="journal article" date="2019" name="Int. J. Syst. Evol. Microbiol.">
        <title>The Global Catalogue of Microorganisms (GCM) 10K type strain sequencing project: providing services to taxonomists for standard genome sequencing and annotation.</title>
        <authorList>
            <consortium name="The Broad Institute Genomics Platform"/>
            <consortium name="The Broad Institute Genome Sequencing Center for Infectious Disease"/>
            <person name="Wu L."/>
            <person name="Ma J."/>
        </authorList>
    </citation>
    <scope>NUCLEOTIDE SEQUENCE [LARGE SCALE GENOMIC DNA]</scope>
    <source>
        <strain evidence="3">CGMCC 1.12286</strain>
    </source>
</reference>
<organism evidence="2 3">
    <name type="scientific">Alicyclobacillus fodiniaquatilis</name>
    <dbReference type="NCBI Taxonomy" id="1661150"/>
    <lineage>
        <taxon>Bacteria</taxon>
        <taxon>Bacillati</taxon>
        <taxon>Bacillota</taxon>
        <taxon>Bacilli</taxon>
        <taxon>Bacillales</taxon>
        <taxon>Alicyclobacillaceae</taxon>
        <taxon>Alicyclobacillus</taxon>
    </lineage>
</organism>
<name>A0ABW4JM20_9BACL</name>
<evidence type="ECO:0000313" key="3">
    <source>
        <dbReference type="Proteomes" id="UP001597079"/>
    </source>
</evidence>
<evidence type="ECO:0000313" key="2">
    <source>
        <dbReference type="EMBL" id="MFD1676133.1"/>
    </source>
</evidence>
<keyword evidence="1" id="KW-0472">Membrane</keyword>
<keyword evidence="1" id="KW-0812">Transmembrane</keyword>
<dbReference type="RefSeq" id="WP_377944026.1">
    <property type="nucleotide sequence ID" value="NZ_JBHUCX010000044.1"/>
</dbReference>
<accession>A0ABW4JM20</accession>
<keyword evidence="3" id="KW-1185">Reference proteome</keyword>
<dbReference type="Proteomes" id="UP001597079">
    <property type="component" value="Unassembled WGS sequence"/>
</dbReference>
<dbReference type="EMBL" id="JBHUCX010000044">
    <property type="protein sequence ID" value="MFD1676133.1"/>
    <property type="molecule type" value="Genomic_DNA"/>
</dbReference>
<sequence>MSEAKDPIKLYSDLSKVEMPPDKSEEIWSKIELATQAQKGHGRFKTLLKRLGPIGAACAAVIIFLIGINTIRQQSISHTTVSEGTVKSIQPVEITSGNWALAIYKSLLKPGPYYEVSLIYIGKKTLSMTESTMLWEGSKSVSPGGPPIQPGTQESAISMLPIPNGLAKTPPLVFKWSTLNSKNDKVTFTFADAKPIQVTNIHRYAGHDSKWTVQYAYETVKGKEFSYPYGVLNLRYNGKQMPSKVSLTFDSQAGKQQKNLFYNNIQENSVSIPINPELKGYNITASTAYVTIKSNGVSDRITLTKQ</sequence>
<keyword evidence="1" id="KW-1133">Transmembrane helix</keyword>